<sequence length="67" mass="7559">MYLVESQLTLPDSLRRCQEVSRRFQTVSDGARHSQTVDDGAKKSPRQSLTVRNTPRQSTTVPRGLTD</sequence>
<proteinExistence type="predicted"/>
<evidence type="ECO:0000256" key="1">
    <source>
        <dbReference type="SAM" id="MobiDB-lite"/>
    </source>
</evidence>
<name>A0A9D4HB83_DREPO</name>
<organism evidence="2 3">
    <name type="scientific">Dreissena polymorpha</name>
    <name type="common">Zebra mussel</name>
    <name type="synonym">Mytilus polymorpha</name>
    <dbReference type="NCBI Taxonomy" id="45954"/>
    <lineage>
        <taxon>Eukaryota</taxon>
        <taxon>Metazoa</taxon>
        <taxon>Spiralia</taxon>
        <taxon>Lophotrochozoa</taxon>
        <taxon>Mollusca</taxon>
        <taxon>Bivalvia</taxon>
        <taxon>Autobranchia</taxon>
        <taxon>Heteroconchia</taxon>
        <taxon>Euheterodonta</taxon>
        <taxon>Imparidentia</taxon>
        <taxon>Neoheterodontei</taxon>
        <taxon>Myida</taxon>
        <taxon>Dreissenoidea</taxon>
        <taxon>Dreissenidae</taxon>
        <taxon>Dreissena</taxon>
    </lineage>
</organism>
<protein>
    <submittedName>
        <fullName evidence="2">Uncharacterized protein</fullName>
    </submittedName>
</protein>
<feature type="compositionally biased region" description="Basic and acidic residues" evidence="1">
    <location>
        <begin position="30"/>
        <end position="42"/>
    </location>
</feature>
<reference evidence="2" key="2">
    <citation type="submission" date="2020-11" db="EMBL/GenBank/DDBJ databases">
        <authorList>
            <person name="McCartney M.A."/>
            <person name="Auch B."/>
            <person name="Kono T."/>
            <person name="Mallez S."/>
            <person name="Becker A."/>
            <person name="Gohl D.M."/>
            <person name="Silverstein K.A.T."/>
            <person name="Koren S."/>
            <person name="Bechman K.B."/>
            <person name="Herman A."/>
            <person name="Abrahante J.E."/>
            <person name="Garbe J."/>
        </authorList>
    </citation>
    <scope>NUCLEOTIDE SEQUENCE</scope>
    <source>
        <strain evidence="2">Duluth1</strain>
        <tissue evidence="2">Whole animal</tissue>
    </source>
</reference>
<dbReference type="AlphaFoldDB" id="A0A9D4HB83"/>
<gene>
    <name evidence="2" type="ORF">DPMN_105226</name>
</gene>
<feature type="region of interest" description="Disordered" evidence="1">
    <location>
        <begin position="25"/>
        <end position="67"/>
    </location>
</feature>
<evidence type="ECO:0000313" key="2">
    <source>
        <dbReference type="EMBL" id="KAH3831953.1"/>
    </source>
</evidence>
<feature type="non-terminal residue" evidence="2">
    <location>
        <position position="1"/>
    </location>
</feature>
<feature type="compositionally biased region" description="Polar residues" evidence="1">
    <location>
        <begin position="46"/>
        <end position="61"/>
    </location>
</feature>
<keyword evidence="3" id="KW-1185">Reference proteome</keyword>
<accession>A0A9D4HB83</accession>
<evidence type="ECO:0000313" key="3">
    <source>
        <dbReference type="Proteomes" id="UP000828390"/>
    </source>
</evidence>
<comment type="caution">
    <text evidence="2">The sequence shown here is derived from an EMBL/GenBank/DDBJ whole genome shotgun (WGS) entry which is preliminary data.</text>
</comment>
<reference evidence="2" key="1">
    <citation type="journal article" date="2019" name="bioRxiv">
        <title>The Genome of the Zebra Mussel, Dreissena polymorpha: A Resource for Invasive Species Research.</title>
        <authorList>
            <person name="McCartney M.A."/>
            <person name="Auch B."/>
            <person name="Kono T."/>
            <person name="Mallez S."/>
            <person name="Zhang Y."/>
            <person name="Obille A."/>
            <person name="Becker A."/>
            <person name="Abrahante J.E."/>
            <person name="Garbe J."/>
            <person name="Badalamenti J.P."/>
            <person name="Herman A."/>
            <person name="Mangelson H."/>
            <person name="Liachko I."/>
            <person name="Sullivan S."/>
            <person name="Sone E.D."/>
            <person name="Koren S."/>
            <person name="Silverstein K.A.T."/>
            <person name="Beckman K.B."/>
            <person name="Gohl D.M."/>
        </authorList>
    </citation>
    <scope>NUCLEOTIDE SEQUENCE</scope>
    <source>
        <strain evidence="2">Duluth1</strain>
        <tissue evidence="2">Whole animal</tissue>
    </source>
</reference>
<dbReference type="Proteomes" id="UP000828390">
    <property type="component" value="Unassembled WGS sequence"/>
</dbReference>
<dbReference type="EMBL" id="JAIWYP010000004">
    <property type="protein sequence ID" value="KAH3831953.1"/>
    <property type="molecule type" value="Genomic_DNA"/>
</dbReference>